<feature type="domain" description="N-acetyltransferase" evidence="1">
    <location>
        <begin position="12"/>
        <end position="178"/>
    </location>
</feature>
<dbReference type="GO" id="GO:0016746">
    <property type="term" value="F:acyltransferase activity"/>
    <property type="evidence" value="ECO:0007669"/>
    <property type="project" value="UniProtKB-KW"/>
</dbReference>
<dbReference type="SUPFAM" id="SSF55729">
    <property type="entry name" value="Acyl-CoA N-acyltransferases (Nat)"/>
    <property type="match status" value="1"/>
</dbReference>
<dbReference type="Pfam" id="PF13302">
    <property type="entry name" value="Acetyltransf_3"/>
    <property type="match status" value="1"/>
</dbReference>
<organism evidence="2 3">
    <name type="scientific">Algoriphagus namhaensis</name>
    <dbReference type="NCBI Taxonomy" id="915353"/>
    <lineage>
        <taxon>Bacteria</taxon>
        <taxon>Pseudomonadati</taxon>
        <taxon>Bacteroidota</taxon>
        <taxon>Cytophagia</taxon>
        <taxon>Cytophagales</taxon>
        <taxon>Cyclobacteriaceae</taxon>
        <taxon>Algoriphagus</taxon>
    </lineage>
</organism>
<dbReference type="Gene3D" id="3.40.630.30">
    <property type="match status" value="1"/>
</dbReference>
<evidence type="ECO:0000259" key="1">
    <source>
        <dbReference type="PROSITE" id="PS51186"/>
    </source>
</evidence>
<dbReference type="PANTHER" id="PTHR43792:SF1">
    <property type="entry name" value="N-ACETYLTRANSFERASE DOMAIN-CONTAINING PROTEIN"/>
    <property type="match status" value="1"/>
</dbReference>
<comment type="caution">
    <text evidence="2">The sequence shown here is derived from an EMBL/GenBank/DDBJ whole genome shotgun (WGS) entry which is preliminary data.</text>
</comment>
<dbReference type="Proteomes" id="UP001595805">
    <property type="component" value="Unassembled WGS sequence"/>
</dbReference>
<evidence type="ECO:0000313" key="3">
    <source>
        <dbReference type="Proteomes" id="UP001595805"/>
    </source>
</evidence>
<dbReference type="EMBL" id="JBHRZS010000007">
    <property type="protein sequence ID" value="MFC3880526.1"/>
    <property type="molecule type" value="Genomic_DNA"/>
</dbReference>
<dbReference type="InterPro" id="IPR016181">
    <property type="entry name" value="Acyl_CoA_acyltransferase"/>
</dbReference>
<keyword evidence="2" id="KW-0808">Transferase</keyword>
<keyword evidence="3" id="KW-1185">Reference proteome</keyword>
<dbReference type="EC" id="2.3.-.-" evidence="2"/>
<proteinExistence type="predicted"/>
<dbReference type="PANTHER" id="PTHR43792">
    <property type="entry name" value="GNAT FAMILY, PUTATIVE (AFU_ORTHOLOGUE AFUA_3G00765)-RELATED-RELATED"/>
    <property type="match status" value="1"/>
</dbReference>
<dbReference type="InterPro" id="IPR051531">
    <property type="entry name" value="N-acetyltransferase"/>
</dbReference>
<dbReference type="RefSeq" id="WP_377905884.1">
    <property type="nucleotide sequence ID" value="NZ_JBHRZS010000007.1"/>
</dbReference>
<name>A0ABV8AR99_9BACT</name>
<accession>A0ABV8AR99</accession>
<dbReference type="InterPro" id="IPR000182">
    <property type="entry name" value="GNAT_dom"/>
</dbReference>
<evidence type="ECO:0000313" key="2">
    <source>
        <dbReference type="EMBL" id="MFC3880526.1"/>
    </source>
</evidence>
<dbReference type="PROSITE" id="PS51186">
    <property type="entry name" value="GNAT"/>
    <property type="match status" value="1"/>
</dbReference>
<sequence length="178" mass="20532">MSISYLFTSPRLGFRLWQESDLPQFAEMNADEETMRFFDKPLSQEESKAMMDRMNQTYADRGFCYFAVDLLETGEFIGMIGLGWKTFDADFTPCVDIGWRLDKRFWNRGYASEGAERCLEFGESIGVKTIYSLATASNLASIRVMQKIGLSYLKDFDLPDLVRSEELNPCALYYIKFA</sequence>
<gene>
    <name evidence="2" type="ORF">ACFOSV_10080</name>
</gene>
<keyword evidence="2" id="KW-0012">Acyltransferase</keyword>
<reference evidence="3" key="1">
    <citation type="journal article" date="2019" name="Int. J. Syst. Evol. Microbiol.">
        <title>The Global Catalogue of Microorganisms (GCM) 10K type strain sequencing project: providing services to taxonomists for standard genome sequencing and annotation.</title>
        <authorList>
            <consortium name="The Broad Institute Genomics Platform"/>
            <consortium name="The Broad Institute Genome Sequencing Center for Infectious Disease"/>
            <person name="Wu L."/>
            <person name="Ma J."/>
        </authorList>
    </citation>
    <scope>NUCLEOTIDE SEQUENCE [LARGE SCALE GENOMIC DNA]</scope>
    <source>
        <strain evidence="3">CCUG 60523</strain>
    </source>
</reference>
<protein>
    <submittedName>
        <fullName evidence="2">GNAT family N-acetyltransferase</fullName>
        <ecNumber evidence="2">2.3.-.-</ecNumber>
    </submittedName>
</protein>